<dbReference type="RefSeq" id="WP_061533088.1">
    <property type="nucleotide sequence ID" value="NZ_CP013233.1"/>
</dbReference>
<evidence type="ECO:0000313" key="3">
    <source>
        <dbReference type="EMBL" id="AMP09585.1"/>
    </source>
</evidence>
<accession>A0A127PPK4</accession>
<evidence type="ECO:0000256" key="2">
    <source>
        <dbReference type="RuleBase" id="RU362097"/>
    </source>
</evidence>
<feature type="signal peptide" evidence="2">
    <location>
        <begin position="1"/>
        <end position="23"/>
    </location>
</feature>
<proteinExistence type="inferred from homology"/>
<keyword evidence="2" id="KW-0449">Lipoprotein</keyword>
<organism evidence="3 4">
    <name type="scientific">Collimonas arenae</name>
    <dbReference type="NCBI Taxonomy" id="279058"/>
    <lineage>
        <taxon>Bacteria</taxon>
        <taxon>Pseudomonadati</taxon>
        <taxon>Pseudomonadota</taxon>
        <taxon>Betaproteobacteria</taxon>
        <taxon>Burkholderiales</taxon>
        <taxon>Oxalobacteraceae</taxon>
        <taxon>Collimonas</taxon>
    </lineage>
</organism>
<feature type="chain" id="PRO_5007229791" evidence="2">
    <location>
        <begin position="24"/>
        <end position="491"/>
    </location>
</feature>
<keyword evidence="4" id="KW-1185">Reference proteome</keyword>
<dbReference type="PATRIC" id="fig|279058.17.peg.1936"/>
<dbReference type="EMBL" id="CP013235">
    <property type="protein sequence ID" value="AMP09585.1"/>
    <property type="molecule type" value="Genomic_DNA"/>
</dbReference>
<comment type="similarity">
    <text evidence="1 2">Belongs to the outer membrane factor (OMF) (TC 1.B.17) family.</text>
</comment>
<dbReference type="OrthoDB" id="9770517at2"/>
<sequence length="491" mass="52052">MKSFNLKLTAMMAALVLAGCSTTKPPEQVAVDTPTQYKEAAALDGSWKVAQPADAADRGAWWSVFGDAELSKLITDATQSSPTLVMALARVKEARATAGLADADRAFQLGAAFGPTRQGTATSTSTQWQAQLGASYEVDLFGRLSDSSRAARLDAEGQEAAYRSVLLALQADVAQQYFAIRSLDSELDVLQQTIKLRQENLRLVQHRYDAGDTSELDVAQAQTELSVTQAEQEGVSRSRAQRDHALAILLGKAPAQFTLATAPLQPVTVSVPPGLPSDLLERRPDIAQAQRQLAAASARIGVAKAGFFPSLVLTASGGFASDALHNLFQWSSRSWLLGPVLGSVLNMPLLDGGRNKANLAKADANYESVVANYRQQVLVGFQDVEDNLSALRTLDNQIRFQEDAVKSAQLAARLADSRYRNGSTSYFEVIDAQRSSLSAQRAKSQSVGQRAVAAVGLIRALGGGWNAPGATSAVAPVATAAATSPALALAR</sequence>
<gene>
    <name evidence="3" type="ORF">CAter282_1809</name>
</gene>
<dbReference type="PANTHER" id="PTHR30203">
    <property type="entry name" value="OUTER MEMBRANE CATION EFFLUX PROTEIN"/>
    <property type="match status" value="1"/>
</dbReference>
<name>A0A127PPK4_9BURK</name>
<dbReference type="Gene3D" id="1.20.1600.10">
    <property type="entry name" value="Outer membrane efflux proteins (OEP)"/>
    <property type="match status" value="1"/>
</dbReference>
<dbReference type="InterPro" id="IPR010131">
    <property type="entry name" value="MdtP/NodT-like"/>
</dbReference>
<protein>
    <submittedName>
        <fullName evidence="3">Efflux transporter, outer membrane factor (OMF) lipo, NodT family protein</fullName>
    </submittedName>
</protein>
<dbReference type="Pfam" id="PF02321">
    <property type="entry name" value="OEP"/>
    <property type="match status" value="2"/>
</dbReference>
<reference evidence="3 4" key="1">
    <citation type="submission" date="2015-11" db="EMBL/GenBank/DDBJ databases">
        <title>Exploring the genomic traits of fungus-feeding bacterial genus Collimonas.</title>
        <authorList>
            <person name="Song C."/>
            <person name="Schmidt R."/>
            <person name="de Jager V."/>
            <person name="Krzyzanowska D."/>
            <person name="Jongedijk E."/>
            <person name="Cankar K."/>
            <person name="Beekwilder J."/>
            <person name="van Veen A."/>
            <person name="de Boer W."/>
            <person name="van Veen J.A."/>
            <person name="Garbeva P."/>
        </authorList>
    </citation>
    <scope>NUCLEOTIDE SEQUENCE [LARGE SCALE GENOMIC DNA]</scope>
    <source>
        <strain evidence="3 4">Ter282</strain>
    </source>
</reference>
<comment type="subcellular location">
    <subcellularLocation>
        <location evidence="2">Cell membrane</location>
        <topology evidence="2">Lipid-anchor</topology>
    </subcellularLocation>
</comment>
<dbReference type="Gene3D" id="2.20.200.10">
    <property type="entry name" value="Outer membrane efflux proteins (OEP)"/>
    <property type="match status" value="1"/>
</dbReference>
<keyword evidence="2" id="KW-0732">Signal</keyword>
<keyword evidence="2" id="KW-0812">Transmembrane</keyword>
<dbReference type="PROSITE" id="PS51257">
    <property type="entry name" value="PROKAR_LIPOPROTEIN"/>
    <property type="match status" value="1"/>
</dbReference>
<evidence type="ECO:0000256" key="1">
    <source>
        <dbReference type="ARBA" id="ARBA00007613"/>
    </source>
</evidence>
<keyword evidence="2" id="KW-1134">Transmembrane beta strand</keyword>
<keyword evidence="2" id="KW-0564">Palmitate</keyword>
<dbReference type="GO" id="GO:0005886">
    <property type="term" value="C:plasma membrane"/>
    <property type="evidence" value="ECO:0007669"/>
    <property type="project" value="UniProtKB-SubCell"/>
</dbReference>
<dbReference type="PANTHER" id="PTHR30203:SF33">
    <property type="entry name" value="BLR4455 PROTEIN"/>
    <property type="match status" value="1"/>
</dbReference>
<dbReference type="InterPro" id="IPR003423">
    <property type="entry name" value="OMP_efflux"/>
</dbReference>
<dbReference type="Proteomes" id="UP000071778">
    <property type="component" value="Chromosome"/>
</dbReference>
<dbReference type="SUPFAM" id="SSF56954">
    <property type="entry name" value="Outer membrane efflux proteins (OEP)"/>
    <property type="match status" value="1"/>
</dbReference>
<dbReference type="GO" id="GO:0015562">
    <property type="term" value="F:efflux transmembrane transporter activity"/>
    <property type="evidence" value="ECO:0007669"/>
    <property type="project" value="InterPro"/>
</dbReference>
<keyword evidence="2" id="KW-0472">Membrane</keyword>
<dbReference type="NCBIfam" id="TIGR01845">
    <property type="entry name" value="outer_NodT"/>
    <property type="match status" value="1"/>
</dbReference>
<evidence type="ECO:0000313" key="4">
    <source>
        <dbReference type="Proteomes" id="UP000071778"/>
    </source>
</evidence>
<dbReference type="AlphaFoldDB" id="A0A127PPK4"/>